<comment type="caution">
    <text evidence="9">The sequence shown here is derived from an EMBL/GenBank/DDBJ whole genome shotgun (WGS) entry which is preliminary data.</text>
</comment>
<evidence type="ECO:0000256" key="2">
    <source>
        <dbReference type="ARBA" id="ARBA00022448"/>
    </source>
</evidence>
<dbReference type="PANTHER" id="PTHR30151">
    <property type="entry name" value="ALKANE SULFONATE ABC TRANSPORTER-RELATED, MEMBRANE SUBUNIT"/>
    <property type="match status" value="1"/>
</dbReference>
<dbReference type="AlphaFoldDB" id="A0A562I056"/>
<gene>
    <name evidence="9" type="ORF">LX59_02781</name>
</gene>
<dbReference type="RefSeq" id="WP_144572875.1">
    <property type="nucleotide sequence ID" value="NZ_VLKG01000013.1"/>
</dbReference>
<dbReference type="Gene3D" id="1.10.3720.10">
    <property type="entry name" value="MetI-like"/>
    <property type="match status" value="1"/>
</dbReference>
<sequence length="278" mass="30531">MSNLPLISWRPLSLRADISRFSAPSLLWVGSKASALVFPALLLVLWQVAVNRHWVSAQILPPPSLVLESLLQLWHSGDLWRELSISLERVLIGFVLGSAAGLLLGIGMGLSRTLEAYVLPSFQAISQVPVLGWIPLLMMLVGIDESLKYLVIAKAVMVPITLNALAGIRNIPKGYLEVAQVYQLGLAQRLRRVILPAALPSLFTGVRFALTKGWIALVTVELLASSEGIGYLMVDGRQMFQLDLVIVGMLVIGVVGLLLDQGLAWVEMRLQRWQRPAF</sequence>
<proteinExistence type="inferred from homology"/>
<dbReference type="CDD" id="cd06261">
    <property type="entry name" value="TM_PBP2"/>
    <property type="match status" value="1"/>
</dbReference>
<dbReference type="EMBL" id="VLKG01000013">
    <property type="protein sequence ID" value="TWH64104.1"/>
    <property type="molecule type" value="Genomic_DNA"/>
</dbReference>
<dbReference type="GO" id="GO:0005886">
    <property type="term" value="C:plasma membrane"/>
    <property type="evidence" value="ECO:0007669"/>
    <property type="project" value="UniProtKB-SubCell"/>
</dbReference>
<evidence type="ECO:0000313" key="9">
    <source>
        <dbReference type="EMBL" id="TWH64104.1"/>
    </source>
</evidence>
<keyword evidence="5 7" id="KW-1133">Transmembrane helix</keyword>
<dbReference type="Pfam" id="PF00528">
    <property type="entry name" value="BPD_transp_1"/>
    <property type="match status" value="1"/>
</dbReference>
<evidence type="ECO:0000256" key="4">
    <source>
        <dbReference type="ARBA" id="ARBA00022692"/>
    </source>
</evidence>
<keyword evidence="6 7" id="KW-0472">Membrane</keyword>
<dbReference type="InterPro" id="IPR035906">
    <property type="entry name" value="MetI-like_sf"/>
</dbReference>
<keyword evidence="3" id="KW-1003">Cell membrane</keyword>
<comment type="subcellular location">
    <subcellularLocation>
        <location evidence="1 7">Cell membrane</location>
        <topology evidence="1 7">Multi-pass membrane protein</topology>
    </subcellularLocation>
</comment>
<keyword evidence="10" id="KW-1185">Reference proteome</keyword>
<evidence type="ECO:0000313" key="10">
    <source>
        <dbReference type="Proteomes" id="UP000319627"/>
    </source>
</evidence>
<feature type="transmembrane region" description="Helical" evidence="7">
    <location>
        <begin position="90"/>
        <end position="110"/>
    </location>
</feature>
<feature type="transmembrane region" description="Helical" evidence="7">
    <location>
        <begin position="21"/>
        <end position="46"/>
    </location>
</feature>
<dbReference type="PANTHER" id="PTHR30151:SF38">
    <property type="entry name" value="ALIPHATIC SULFONATES TRANSPORT PERMEASE PROTEIN SSUC-RELATED"/>
    <property type="match status" value="1"/>
</dbReference>
<evidence type="ECO:0000259" key="8">
    <source>
        <dbReference type="PROSITE" id="PS50928"/>
    </source>
</evidence>
<evidence type="ECO:0000256" key="7">
    <source>
        <dbReference type="RuleBase" id="RU363032"/>
    </source>
</evidence>
<dbReference type="PROSITE" id="PS50928">
    <property type="entry name" value="ABC_TM1"/>
    <property type="match status" value="1"/>
</dbReference>
<evidence type="ECO:0000256" key="5">
    <source>
        <dbReference type="ARBA" id="ARBA00022989"/>
    </source>
</evidence>
<feature type="domain" description="ABC transmembrane type-1" evidence="8">
    <location>
        <begin position="79"/>
        <end position="263"/>
    </location>
</feature>
<evidence type="ECO:0000256" key="1">
    <source>
        <dbReference type="ARBA" id="ARBA00004651"/>
    </source>
</evidence>
<keyword evidence="4 7" id="KW-0812">Transmembrane</keyword>
<name>A0A562I056_9GAMM</name>
<dbReference type="SUPFAM" id="SSF161098">
    <property type="entry name" value="MetI-like"/>
    <property type="match status" value="1"/>
</dbReference>
<protein>
    <submittedName>
        <fullName evidence="9">Sulfonate transport system permease protein</fullName>
    </submittedName>
</protein>
<feature type="transmembrane region" description="Helical" evidence="7">
    <location>
        <begin position="149"/>
        <end position="168"/>
    </location>
</feature>
<organism evidence="9 10">
    <name type="scientific">Azomonas agilis</name>
    <dbReference type="NCBI Taxonomy" id="116849"/>
    <lineage>
        <taxon>Bacteria</taxon>
        <taxon>Pseudomonadati</taxon>
        <taxon>Pseudomonadota</taxon>
        <taxon>Gammaproteobacteria</taxon>
        <taxon>Pseudomonadales</taxon>
        <taxon>Pseudomonadaceae</taxon>
        <taxon>Azomonas</taxon>
    </lineage>
</organism>
<feature type="transmembrane region" description="Helical" evidence="7">
    <location>
        <begin position="122"/>
        <end position="143"/>
    </location>
</feature>
<dbReference type="FunFam" id="1.10.3720.10:FF:000003">
    <property type="entry name" value="Aliphatic sulfonate ABC transporter permease"/>
    <property type="match status" value="1"/>
</dbReference>
<feature type="transmembrane region" description="Helical" evidence="7">
    <location>
        <begin position="244"/>
        <end position="266"/>
    </location>
</feature>
<dbReference type="OrthoDB" id="5298727at2"/>
<keyword evidence="2 7" id="KW-0813">Transport</keyword>
<evidence type="ECO:0000256" key="3">
    <source>
        <dbReference type="ARBA" id="ARBA00022475"/>
    </source>
</evidence>
<dbReference type="InterPro" id="IPR000515">
    <property type="entry name" value="MetI-like"/>
</dbReference>
<evidence type="ECO:0000256" key="6">
    <source>
        <dbReference type="ARBA" id="ARBA00023136"/>
    </source>
</evidence>
<dbReference type="GO" id="GO:0042918">
    <property type="term" value="P:alkanesulfonate transmembrane transport"/>
    <property type="evidence" value="ECO:0007669"/>
    <property type="project" value="UniProtKB-ARBA"/>
</dbReference>
<reference evidence="9 10" key="1">
    <citation type="submission" date="2019-07" db="EMBL/GenBank/DDBJ databases">
        <title>Genomic Encyclopedia of Type Strains, Phase I: the one thousand microbial genomes (KMG-I) project.</title>
        <authorList>
            <person name="Kyrpides N."/>
        </authorList>
    </citation>
    <scope>NUCLEOTIDE SEQUENCE [LARGE SCALE GENOMIC DNA]</scope>
    <source>
        <strain evidence="9 10">DSM 375</strain>
    </source>
</reference>
<accession>A0A562I056</accession>
<dbReference type="Proteomes" id="UP000319627">
    <property type="component" value="Unassembled WGS sequence"/>
</dbReference>
<comment type="similarity">
    <text evidence="7">Belongs to the binding-protein-dependent transport system permease family.</text>
</comment>